<dbReference type="PANTHER" id="PTHR43646:SF2">
    <property type="entry name" value="GLYCOSYLTRANSFERASE 2-LIKE DOMAIN-CONTAINING PROTEIN"/>
    <property type="match status" value="1"/>
</dbReference>
<organism evidence="7 8">
    <name type="scientific">Deinococcus maricopensis (strain DSM 21211 / LMG 22137 / NRRL B-23946 / LB-34)</name>
    <dbReference type="NCBI Taxonomy" id="709986"/>
    <lineage>
        <taxon>Bacteria</taxon>
        <taxon>Thermotogati</taxon>
        <taxon>Deinococcota</taxon>
        <taxon>Deinococci</taxon>
        <taxon>Deinococcales</taxon>
        <taxon>Deinococcaceae</taxon>
        <taxon>Deinococcus</taxon>
    </lineage>
</organism>
<keyword evidence="3" id="KW-0328">Glycosyltransferase</keyword>
<name>E8U5B3_DEIML</name>
<dbReference type="OrthoDB" id="396512at2"/>
<dbReference type="GO" id="GO:0016757">
    <property type="term" value="F:glycosyltransferase activity"/>
    <property type="evidence" value="ECO:0007669"/>
    <property type="project" value="UniProtKB-KW"/>
</dbReference>
<reference evidence="8" key="2">
    <citation type="submission" date="2011-01" db="EMBL/GenBank/DDBJ databases">
        <title>The complete genome of Deinococcus maricopensis DSM 21211.</title>
        <authorList>
            <consortium name="US DOE Joint Genome Institute (JGI-PGF)"/>
            <person name="Lucas S."/>
            <person name="Copeland A."/>
            <person name="Lapidus A."/>
            <person name="Goodwin L."/>
            <person name="Pitluck S."/>
            <person name="Kyrpides N."/>
            <person name="Mavromatis K."/>
            <person name="Pagani I."/>
            <person name="Ivanova N."/>
            <person name="Ovchinnikova G."/>
            <person name="Zeytun A."/>
            <person name="Detter J.C."/>
            <person name="Han C."/>
            <person name="Land M."/>
            <person name="Hauser L."/>
            <person name="Markowitz V."/>
            <person name="Cheng J.-F."/>
            <person name="Hugenholtz P."/>
            <person name="Woyke T."/>
            <person name="Wu D."/>
            <person name="Pukall R."/>
            <person name="Gehrich-Schroeter G."/>
            <person name="Brambilla E."/>
            <person name="Klenk H.-P."/>
            <person name="Eisen J.A."/>
        </authorList>
    </citation>
    <scope>NUCLEOTIDE SEQUENCE [LARGE SCALE GENOMIC DNA]</scope>
    <source>
        <strain evidence="8">DSM 21211 / LMG 22137 / NRRL B-23946 / LB-34</strain>
    </source>
</reference>
<dbReference type="Gene3D" id="3.90.550.10">
    <property type="entry name" value="Spore Coat Polysaccharide Biosynthesis Protein SpsA, Chain A"/>
    <property type="match status" value="1"/>
</dbReference>
<evidence type="ECO:0000256" key="5">
    <source>
        <dbReference type="ARBA" id="ARBA00023136"/>
    </source>
</evidence>
<keyword evidence="5" id="KW-0472">Membrane</keyword>
<evidence type="ECO:0000313" key="7">
    <source>
        <dbReference type="EMBL" id="ADV66252.1"/>
    </source>
</evidence>
<protein>
    <submittedName>
        <fullName evidence="7">Glycosyl transferase family 2</fullName>
    </submittedName>
</protein>
<dbReference type="Pfam" id="PF00535">
    <property type="entry name" value="Glycos_transf_2"/>
    <property type="match status" value="1"/>
</dbReference>
<comment type="subcellular location">
    <subcellularLocation>
        <location evidence="1">Cell membrane</location>
    </subcellularLocation>
</comment>
<dbReference type="Proteomes" id="UP000008635">
    <property type="component" value="Chromosome"/>
</dbReference>
<feature type="domain" description="Glycosyltransferase 2-like" evidence="6">
    <location>
        <begin position="3"/>
        <end position="120"/>
    </location>
</feature>
<proteinExistence type="predicted"/>
<evidence type="ECO:0000256" key="3">
    <source>
        <dbReference type="ARBA" id="ARBA00022676"/>
    </source>
</evidence>
<evidence type="ECO:0000256" key="1">
    <source>
        <dbReference type="ARBA" id="ARBA00004236"/>
    </source>
</evidence>
<dbReference type="InterPro" id="IPR029044">
    <property type="entry name" value="Nucleotide-diphossugar_trans"/>
</dbReference>
<dbReference type="eggNOG" id="COG1215">
    <property type="taxonomic scope" value="Bacteria"/>
</dbReference>
<keyword evidence="2" id="KW-1003">Cell membrane</keyword>
<dbReference type="RefSeq" id="WP_013555757.1">
    <property type="nucleotide sequence ID" value="NC_014958.1"/>
</dbReference>
<dbReference type="AlphaFoldDB" id="E8U5B3"/>
<dbReference type="EMBL" id="CP002454">
    <property type="protein sequence ID" value="ADV66252.1"/>
    <property type="molecule type" value="Genomic_DNA"/>
</dbReference>
<evidence type="ECO:0000256" key="2">
    <source>
        <dbReference type="ARBA" id="ARBA00022475"/>
    </source>
</evidence>
<accession>E8U5B3</accession>
<evidence type="ECO:0000313" key="8">
    <source>
        <dbReference type="Proteomes" id="UP000008635"/>
    </source>
</evidence>
<gene>
    <name evidence="7" type="ordered locus">Deima_0593</name>
</gene>
<sequence precursor="true">MFSVVVPARNEAAHLPALLRALAAQTLPPAEVIVVDNGSSDATARVARAGGAVVVPCATPGVARARQAGLDAARAPWIATTDADSLPRPDWLERLSAHTSGAVALYGPMRFSDATPVDAALSEAGYRVFLRAAHALGHANLAGANMAFSRMAAHLAGGYPDVEAREDILLGAALAQLGPVRYVPDALVLTSARRMHAAGGWAPFLWRHVRNLGGRTAGYFDGR</sequence>
<dbReference type="PANTHER" id="PTHR43646">
    <property type="entry name" value="GLYCOSYLTRANSFERASE"/>
    <property type="match status" value="1"/>
</dbReference>
<keyword evidence="8" id="KW-1185">Reference proteome</keyword>
<evidence type="ECO:0000259" key="6">
    <source>
        <dbReference type="Pfam" id="PF00535"/>
    </source>
</evidence>
<evidence type="ECO:0000256" key="4">
    <source>
        <dbReference type="ARBA" id="ARBA00022679"/>
    </source>
</evidence>
<keyword evidence="4 7" id="KW-0808">Transferase</keyword>
<dbReference type="KEGG" id="dmr:Deima_0593"/>
<dbReference type="SUPFAM" id="SSF53448">
    <property type="entry name" value="Nucleotide-diphospho-sugar transferases"/>
    <property type="match status" value="1"/>
</dbReference>
<dbReference type="InterPro" id="IPR001173">
    <property type="entry name" value="Glyco_trans_2-like"/>
</dbReference>
<dbReference type="STRING" id="709986.Deima_0593"/>
<reference evidence="7 8" key="1">
    <citation type="journal article" date="2011" name="Stand. Genomic Sci.">
        <title>Complete genome sequence of Deinococcus maricopensis type strain (LB-34).</title>
        <authorList>
            <person name="Pukall R."/>
            <person name="Zeytun A."/>
            <person name="Lucas S."/>
            <person name="Lapidus A."/>
            <person name="Hammon N."/>
            <person name="Deshpande S."/>
            <person name="Nolan M."/>
            <person name="Cheng J.F."/>
            <person name="Pitluck S."/>
            <person name="Liolios K."/>
            <person name="Pagani I."/>
            <person name="Mikhailova N."/>
            <person name="Ivanova N."/>
            <person name="Mavromatis K."/>
            <person name="Pati A."/>
            <person name="Tapia R."/>
            <person name="Han C."/>
            <person name="Goodwin L."/>
            <person name="Chen A."/>
            <person name="Palaniappan K."/>
            <person name="Land M."/>
            <person name="Hauser L."/>
            <person name="Chang Y.J."/>
            <person name="Jeffries C.D."/>
            <person name="Brambilla E.M."/>
            <person name="Rohde M."/>
            <person name="Goker M."/>
            <person name="Detter J.C."/>
            <person name="Woyke T."/>
            <person name="Bristow J."/>
            <person name="Eisen J.A."/>
            <person name="Markowitz V."/>
            <person name="Hugenholtz P."/>
            <person name="Kyrpides N.C."/>
            <person name="Klenk H.P."/>
        </authorList>
    </citation>
    <scope>NUCLEOTIDE SEQUENCE [LARGE SCALE GENOMIC DNA]</scope>
    <source>
        <strain evidence="8">DSM 21211 / LMG 22137 / NRRL B-23946 / LB-34</strain>
    </source>
</reference>
<dbReference type="HOGENOM" id="CLU_025996_17_4_0"/>
<dbReference type="GO" id="GO:0005886">
    <property type="term" value="C:plasma membrane"/>
    <property type="evidence" value="ECO:0007669"/>
    <property type="project" value="UniProtKB-SubCell"/>
</dbReference>